<evidence type="ECO:0000313" key="3">
    <source>
        <dbReference type="Proteomes" id="UP000775213"/>
    </source>
</evidence>
<comment type="similarity">
    <text evidence="1">Belongs to the peptidase C13 family.</text>
</comment>
<dbReference type="GO" id="GO:0005773">
    <property type="term" value="C:vacuole"/>
    <property type="evidence" value="ECO:0007669"/>
    <property type="project" value="GOC"/>
</dbReference>
<dbReference type="GO" id="GO:0006624">
    <property type="term" value="P:vacuolar protein processing"/>
    <property type="evidence" value="ECO:0007669"/>
    <property type="project" value="TreeGrafter"/>
</dbReference>
<evidence type="ECO:0000256" key="1">
    <source>
        <dbReference type="ARBA" id="ARBA00009941"/>
    </source>
</evidence>
<dbReference type="Pfam" id="PF01650">
    <property type="entry name" value="Peptidase_C13"/>
    <property type="match status" value="1"/>
</dbReference>
<evidence type="ECO:0000313" key="2">
    <source>
        <dbReference type="EMBL" id="KAH0452300.1"/>
    </source>
</evidence>
<proteinExistence type="inferred from homology"/>
<dbReference type="PANTHER" id="PTHR12000:SF42">
    <property type="entry name" value="LEGUMAIN"/>
    <property type="match status" value="1"/>
</dbReference>
<dbReference type="GO" id="GO:0004197">
    <property type="term" value="F:cysteine-type endopeptidase activity"/>
    <property type="evidence" value="ECO:0007669"/>
    <property type="project" value="TreeGrafter"/>
</dbReference>
<dbReference type="GO" id="GO:0051603">
    <property type="term" value="P:proteolysis involved in protein catabolic process"/>
    <property type="evidence" value="ECO:0007669"/>
    <property type="project" value="TreeGrafter"/>
</dbReference>
<sequence>MKHMCSITNICNAGISNEITTKVSAEDYVGDDVNADNIFTVLLGDKKSVSGGSVKTMVAQEFYVIYLESCESGSIFEGLLPEDISIYAITTSNVTIQTSKSLSLSVVFNIYNVLSKAYIFYFLTFTGQVKTWTYIYNTYDQGSHVIQYGEFGINEEIGSNPTNYNSTFIEEHNSLMFTPSIMKQCDADLIYY</sequence>
<protein>
    <submittedName>
        <fullName evidence="2">Uncharacterized protein</fullName>
    </submittedName>
</protein>
<accession>A0AAV7G936</accession>
<dbReference type="InterPro" id="IPR001096">
    <property type="entry name" value="Peptidase_C13"/>
</dbReference>
<dbReference type="Proteomes" id="UP000775213">
    <property type="component" value="Unassembled WGS sequence"/>
</dbReference>
<dbReference type="PANTHER" id="PTHR12000">
    <property type="entry name" value="HEMOGLOBINASE FAMILY MEMBER"/>
    <property type="match status" value="1"/>
</dbReference>
<name>A0AAV7G936_DENCH</name>
<dbReference type="Gene3D" id="3.40.50.1460">
    <property type="match status" value="1"/>
</dbReference>
<gene>
    <name evidence="2" type="ORF">IEQ34_019599</name>
</gene>
<organism evidence="2 3">
    <name type="scientific">Dendrobium chrysotoxum</name>
    <name type="common">Orchid</name>
    <dbReference type="NCBI Taxonomy" id="161865"/>
    <lineage>
        <taxon>Eukaryota</taxon>
        <taxon>Viridiplantae</taxon>
        <taxon>Streptophyta</taxon>
        <taxon>Embryophyta</taxon>
        <taxon>Tracheophyta</taxon>
        <taxon>Spermatophyta</taxon>
        <taxon>Magnoliopsida</taxon>
        <taxon>Liliopsida</taxon>
        <taxon>Asparagales</taxon>
        <taxon>Orchidaceae</taxon>
        <taxon>Epidendroideae</taxon>
        <taxon>Malaxideae</taxon>
        <taxon>Dendrobiinae</taxon>
        <taxon>Dendrobium</taxon>
    </lineage>
</organism>
<dbReference type="EMBL" id="JAGFBR010000017">
    <property type="protein sequence ID" value="KAH0452300.1"/>
    <property type="molecule type" value="Genomic_DNA"/>
</dbReference>
<dbReference type="AlphaFoldDB" id="A0AAV7G936"/>
<comment type="caution">
    <text evidence="2">The sequence shown here is derived from an EMBL/GenBank/DDBJ whole genome shotgun (WGS) entry which is preliminary data.</text>
</comment>
<keyword evidence="3" id="KW-1185">Reference proteome</keyword>
<reference evidence="2 3" key="1">
    <citation type="journal article" date="2021" name="Hortic Res">
        <title>Chromosome-scale assembly of the Dendrobium chrysotoxum genome enhances the understanding of orchid evolution.</title>
        <authorList>
            <person name="Zhang Y."/>
            <person name="Zhang G.Q."/>
            <person name="Zhang D."/>
            <person name="Liu X.D."/>
            <person name="Xu X.Y."/>
            <person name="Sun W.H."/>
            <person name="Yu X."/>
            <person name="Zhu X."/>
            <person name="Wang Z.W."/>
            <person name="Zhao X."/>
            <person name="Zhong W.Y."/>
            <person name="Chen H."/>
            <person name="Yin W.L."/>
            <person name="Huang T."/>
            <person name="Niu S.C."/>
            <person name="Liu Z.J."/>
        </authorList>
    </citation>
    <scope>NUCLEOTIDE SEQUENCE [LARGE SCALE GENOMIC DNA]</scope>
    <source>
        <strain evidence="2">Lindl</strain>
    </source>
</reference>